<proteinExistence type="predicted"/>
<evidence type="ECO:0000256" key="4">
    <source>
        <dbReference type="ARBA" id="ARBA00047303"/>
    </source>
</evidence>
<gene>
    <name evidence="5" type="ORF">HAX54_022376</name>
</gene>
<organism evidence="5 6">
    <name type="scientific">Datura stramonium</name>
    <name type="common">Jimsonweed</name>
    <name type="synonym">Common thornapple</name>
    <dbReference type="NCBI Taxonomy" id="4076"/>
    <lineage>
        <taxon>Eukaryota</taxon>
        <taxon>Viridiplantae</taxon>
        <taxon>Streptophyta</taxon>
        <taxon>Embryophyta</taxon>
        <taxon>Tracheophyta</taxon>
        <taxon>Spermatophyta</taxon>
        <taxon>Magnoliopsida</taxon>
        <taxon>eudicotyledons</taxon>
        <taxon>Gunneridae</taxon>
        <taxon>Pentapetalae</taxon>
        <taxon>asterids</taxon>
        <taxon>lamiids</taxon>
        <taxon>Solanales</taxon>
        <taxon>Solanaceae</taxon>
        <taxon>Solanoideae</taxon>
        <taxon>Datureae</taxon>
        <taxon>Datura</taxon>
    </lineage>
</organism>
<comment type="caution">
    <text evidence="5">The sequence shown here is derived from an EMBL/GenBank/DDBJ whole genome shotgun (WGS) entry which is preliminary data.</text>
</comment>
<dbReference type="PANTHER" id="PTHR31399:SF0">
    <property type="entry name" value="DNA-DIRECTED PRIMASE_POLYMERASE PROTEIN"/>
    <property type="match status" value="1"/>
</dbReference>
<dbReference type="InterPro" id="IPR044917">
    <property type="entry name" value="PRIMPOL"/>
</dbReference>
<evidence type="ECO:0000256" key="2">
    <source>
        <dbReference type="ARBA" id="ARBA00044677"/>
    </source>
</evidence>
<accession>A0ABS8UX68</accession>
<dbReference type="EC" id="2.7.7.102" evidence="3"/>
<sequence>MASLICNTDADFEKLLICKMDLDCMKALQFDTESTGCFQQHSAVSLNFDPNACASDDPSRTFLMGKSPFPYLDVFVESVASVGNIPGDAHNFQLL</sequence>
<comment type="catalytic activity">
    <reaction evidence="4">
        <text>DNA(n) + a 2'-deoxyribonucleoside 5'-triphosphate = DNA(n+1) + diphosphate</text>
        <dbReference type="Rhea" id="RHEA:22508"/>
        <dbReference type="Rhea" id="RHEA-COMP:17339"/>
        <dbReference type="Rhea" id="RHEA-COMP:17340"/>
        <dbReference type="ChEBI" id="CHEBI:33019"/>
        <dbReference type="ChEBI" id="CHEBI:61560"/>
        <dbReference type="ChEBI" id="CHEBI:173112"/>
        <dbReference type="EC" id="2.7.7.7"/>
    </reaction>
    <physiologicalReaction direction="left-to-right" evidence="4">
        <dbReference type="Rhea" id="RHEA:22509"/>
    </physiologicalReaction>
</comment>
<evidence type="ECO:0000313" key="5">
    <source>
        <dbReference type="EMBL" id="MCD9638415.1"/>
    </source>
</evidence>
<evidence type="ECO:0000256" key="1">
    <source>
        <dbReference type="ARBA" id="ARBA00026139"/>
    </source>
</evidence>
<keyword evidence="6" id="KW-1185">Reference proteome</keyword>
<evidence type="ECO:0000256" key="3">
    <source>
        <dbReference type="ARBA" id="ARBA00044768"/>
    </source>
</evidence>
<protein>
    <recommendedName>
        <fullName evidence="1">DNA-directed primase/polymerase protein</fullName>
        <ecNumber evidence="3">2.7.7.102</ecNumber>
    </recommendedName>
</protein>
<name>A0ABS8UX68_DATST</name>
<dbReference type="EMBL" id="JACEIK010002696">
    <property type="protein sequence ID" value="MCD9638415.1"/>
    <property type="molecule type" value="Genomic_DNA"/>
</dbReference>
<evidence type="ECO:0000313" key="6">
    <source>
        <dbReference type="Proteomes" id="UP000823775"/>
    </source>
</evidence>
<reference evidence="5 6" key="1">
    <citation type="journal article" date="2021" name="BMC Genomics">
        <title>Datura genome reveals duplications of psychoactive alkaloid biosynthetic genes and high mutation rate following tissue culture.</title>
        <authorList>
            <person name="Rajewski A."/>
            <person name="Carter-House D."/>
            <person name="Stajich J."/>
            <person name="Litt A."/>
        </authorList>
    </citation>
    <scope>NUCLEOTIDE SEQUENCE [LARGE SCALE GENOMIC DNA]</scope>
    <source>
        <strain evidence="5">AR-01</strain>
    </source>
</reference>
<dbReference type="PANTHER" id="PTHR31399">
    <property type="entry name" value="DNA-DIRECTED PRIMASE / POLYMERASE PROTEIN"/>
    <property type="match status" value="1"/>
</dbReference>
<comment type="catalytic activity">
    <reaction evidence="2">
        <text>ssDNA + n NTP = ssDNA/pppN(pN)n-1 hybrid + (n-1) diphosphate.</text>
        <dbReference type="EC" id="2.7.7.102"/>
    </reaction>
</comment>
<dbReference type="Proteomes" id="UP000823775">
    <property type="component" value="Unassembled WGS sequence"/>
</dbReference>